<dbReference type="AlphaFoldDB" id="A0AAN9H5Z2"/>
<dbReference type="EMBL" id="JAYKXH010000011">
    <property type="protein sequence ID" value="KAK7153295.1"/>
    <property type="molecule type" value="Genomic_DNA"/>
</dbReference>
<accession>A0AAN9H5Z2</accession>
<protein>
    <submittedName>
        <fullName evidence="1">Uncharacterized protein</fullName>
    </submittedName>
</protein>
<sequence length="79" mass="9163">MCCFCSRRSKLDQEVVRFSENCSTLATLSQMTGQLLEKTLRKSYHGWTTMTLSSCMTDLLCLLNHYIIQSLTKQAVFMW</sequence>
<name>A0AAN9H5Z2_9TELE</name>
<dbReference type="Proteomes" id="UP001364617">
    <property type="component" value="Unassembled WGS sequence"/>
</dbReference>
<evidence type="ECO:0000313" key="2">
    <source>
        <dbReference type="Proteomes" id="UP001364617"/>
    </source>
</evidence>
<keyword evidence="2" id="KW-1185">Reference proteome</keyword>
<evidence type="ECO:0000313" key="1">
    <source>
        <dbReference type="EMBL" id="KAK7153295.1"/>
    </source>
</evidence>
<proteinExistence type="predicted"/>
<organism evidence="1 2">
    <name type="scientific">Phoxinus phoxinus</name>
    <name type="common">Eurasian minnow</name>
    <dbReference type="NCBI Taxonomy" id="58324"/>
    <lineage>
        <taxon>Eukaryota</taxon>
        <taxon>Metazoa</taxon>
        <taxon>Chordata</taxon>
        <taxon>Craniata</taxon>
        <taxon>Vertebrata</taxon>
        <taxon>Euteleostomi</taxon>
        <taxon>Actinopterygii</taxon>
        <taxon>Neopterygii</taxon>
        <taxon>Teleostei</taxon>
        <taxon>Ostariophysi</taxon>
        <taxon>Cypriniformes</taxon>
        <taxon>Leuciscidae</taxon>
        <taxon>Phoxininae</taxon>
        <taxon>Phoxinus</taxon>
    </lineage>
</organism>
<comment type="caution">
    <text evidence="1">The sequence shown here is derived from an EMBL/GenBank/DDBJ whole genome shotgun (WGS) entry which is preliminary data.</text>
</comment>
<gene>
    <name evidence="1" type="ORF">R3I93_011255</name>
</gene>
<reference evidence="1 2" key="1">
    <citation type="submission" date="2024-02" db="EMBL/GenBank/DDBJ databases">
        <title>Chromosome-level genome assembly of the Eurasian Minnow (Phoxinus phoxinus).</title>
        <authorList>
            <person name="Oriowo T.O."/>
            <person name="Martin S."/>
            <person name="Stange M."/>
            <person name="Chrysostomakis Y."/>
            <person name="Brown T."/>
            <person name="Winkler S."/>
            <person name="Kukowka S."/>
            <person name="Myers E.W."/>
            <person name="Bohne A."/>
        </authorList>
    </citation>
    <scope>NUCLEOTIDE SEQUENCE [LARGE SCALE GENOMIC DNA]</scope>
    <source>
        <strain evidence="1">ZFMK-TIS-60720</strain>
        <tissue evidence="1">Whole Organism</tissue>
    </source>
</reference>